<evidence type="ECO:0000313" key="3">
    <source>
        <dbReference type="Proteomes" id="UP001454036"/>
    </source>
</evidence>
<keyword evidence="3" id="KW-1185">Reference proteome</keyword>
<dbReference type="AlphaFoldDB" id="A0AAV3Q6P8"/>
<organism evidence="2 3">
    <name type="scientific">Lithospermum erythrorhizon</name>
    <name type="common">Purple gromwell</name>
    <name type="synonym">Lithospermum officinale var. erythrorhizon</name>
    <dbReference type="NCBI Taxonomy" id="34254"/>
    <lineage>
        <taxon>Eukaryota</taxon>
        <taxon>Viridiplantae</taxon>
        <taxon>Streptophyta</taxon>
        <taxon>Embryophyta</taxon>
        <taxon>Tracheophyta</taxon>
        <taxon>Spermatophyta</taxon>
        <taxon>Magnoliopsida</taxon>
        <taxon>eudicotyledons</taxon>
        <taxon>Gunneridae</taxon>
        <taxon>Pentapetalae</taxon>
        <taxon>asterids</taxon>
        <taxon>lamiids</taxon>
        <taxon>Boraginales</taxon>
        <taxon>Boraginaceae</taxon>
        <taxon>Boraginoideae</taxon>
        <taxon>Lithospermeae</taxon>
        <taxon>Lithospermum</taxon>
    </lineage>
</organism>
<protein>
    <submittedName>
        <fullName evidence="2">Uncharacterized protein</fullName>
    </submittedName>
</protein>
<dbReference type="EMBL" id="BAABME010019779">
    <property type="protein sequence ID" value="GAA0158315.1"/>
    <property type="molecule type" value="Genomic_DNA"/>
</dbReference>
<dbReference type="Proteomes" id="UP001454036">
    <property type="component" value="Unassembled WGS sequence"/>
</dbReference>
<reference evidence="2 3" key="1">
    <citation type="submission" date="2024-01" db="EMBL/GenBank/DDBJ databases">
        <title>The complete chloroplast genome sequence of Lithospermum erythrorhizon: insights into the phylogenetic relationship among Boraginaceae species and the maternal lineages of purple gromwells.</title>
        <authorList>
            <person name="Okada T."/>
            <person name="Watanabe K."/>
        </authorList>
    </citation>
    <scope>NUCLEOTIDE SEQUENCE [LARGE SCALE GENOMIC DNA]</scope>
</reference>
<sequence>MLVDTGSSADVLNLSTYDKLRLPRNMLQQMHTPLIVIDIQDSTYNGLIERPILTALTEIVSPLHLKMKFPTTRGIGEICGNQKKARMCYQTSVPPLGKEKEKSKKRIRENHPEVMSMRGENYKENDNSPKERENLKRLVPHEEIVKVPFAEKEPKKTF</sequence>
<feature type="compositionally biased region" description="Basic and acidic residues" evidence="1">
    <location>
        <begin position="120"/>
        <end position="139"/>
    </location>
</feature>
<comment type="caution">
    <text evidence="2">The sequence shown here is derived from an EMBL/GenBank/DDBJ whole genome shotgun (WGS) entry which is preliminary data.</text>
</comment>
<accession>A0AAV3Q6P8</accession>
<evidence type="ECO:0000313" key="2">
    <source>
        <dbReference type="EMBL" id="GAA0158315.1"/>
    </source>
</evidence>
<evidence type="ECO:0000256" key="1">
    <source>
        <dbReference type="SAM" id="MobiDB-lite"/>
    </source>
</evidence>
<name>A0AAV3Q6P8_LITER</name>
<gene>
    <name evidence="2" type="ORF">LIER_38616</name>
</gene>
<proteinExistence type="predicted"/>
<feature type="region of interest" description="Disordered" evidence="1">
    <location>
        <begin position="90"/>
        <end position="139"/>
    </location>
</feature>